<keyword evidence="13" id="KW-1185">Reference proteome</keyword>
<dbReference type="Pfam" id="PF03717">
    <property type="entry name" value="PBP_dimer"/>
    <property type="match status" value="1"/>
</dbReference>
<keyword evidence="6" id="KW-0378">Hydrolase</keyword>
<evidence type="ECO:0000256" key="9">
    <source>
        <dbReference type="SAM" id="MobiDB-lite"/>
    </source>
</evidence>
<dbReference type="InterPro" id="IPR001460">
    <property type="entry name" value="PCN-bd_Tpept"/>
</dbReference>
<evidence type="ECO:0000256" key="1">
    <source>
        <dbReference type="ARBA" id="ARBA00001526"/>
    </source>
</evidence>
<evidence type="ECO:0000256" key="6">
    <source>
        <dbReference type="ARBA" id="ARBA00022801"/>
    </source>
</evidence>
<keyword evidence="8" id="KW-0046">Antibiotic resistance</keyword>
<accession>A0ABV7ZD87</accession>
<feature type="compositionally biased region" description="Basic and acidic residues" evidence="9">
    <location>
        <begin position="1"/>
        <end position="12"/>
    </location>
</feature>
<feature type="region of interest" description="Disordered" evidence="9">
    <location>
        <begin position="1"/>
        <end position="29"/>
    </location>
</feature>
<evidence type="ECO:0000256" key="4">
    <source>
        <dbReference type="ARBA" id="ARBA00012865"/>
    </source>
</evidence>
<keyword evidence="7" id="KW-0472">Membrane</keyword>
<protein>
    <recommendedName>
        <fullName evidence="4">beta-lactamase</fullName>
        <ecNumber evidence="4">3.5.2.6</ecNumber>
    </recommendedName>
</protein>
<dbReference type="Proteomes" id="UP001595803">
    <property type="component" value="Unassembled WGS sequence"/>
</dbReference>
<dbReference type="SUPFAM" id="SSF56519">
    <property type="entry name" value="Penicillin binding protein dimerisation domain"/>
    <property type="match status" value="1"/>
</dbReference>
<dbReference type="PANTHER" id="PTHR30627">
    <property type="entry name" value="PEPTIDOGLYCAN D,D-TRANSPEPTIDASE"/>
    <property type="match status" value="1"/>
</dbReference>
<proteinExistence type="inferred from homology"/>
<dbReference type="SUPFAM" id="SSF56601">
    <property type="entry name" value="beta-lactamase/transpeptidase-like"/>
    <property type="match status" value="1"/>
</dbReference>
<dbReference type="InterPro" id="IPR036138">
    <property type="entry name" value="PBP_dimer_sf"/>
</dbReference>
<evidence type="ECO:0000259" key="11">
    <source>
        <dbReference type="Pfam" id="PF03717"/>
    </source>
</evidence>
<name>A0ABV7ZD87_9DEIO</name>
<organism evidence="12 13">
    <name type="scientific">Deinococcus rufus</name>
    <dbReference type="NCBI Taxonomy" id="2136097"/>
    <lineage>
        <taxon>Bacteria</taxon>
        <taxon>Thermotogati</taxon>
        <taxon>Deinococcota</taxon>
        <taxon>Deinococci</taxon>
        <taxon>Deinococcales</taxon>
        <taxon>Deinococcaceae</taxon>
        <taxon>Deinococcus</taxon>
    </lineage>
</organism>
<evidence type="ECO:0000256" key="5">
    <source>
        <dbReference type="ARBA" id="ARBA00022729"/>
    </source>
</evidence>
<comment type="caution">
    <text evidence="12">The sequence shown here is derived from an EMBL/GenBank/DDBJ whole genome shotgun (WGS) entry which is preliminary data.</text>
</comment>
<dbReference type="EC" id="3.5.2.6" evidence="4"/>
<gene>
    <name evidence="12" type="ORF">ACFOSB_19110</name>
</gene>
<comment type="catalytic activity">
    <reaction evidence="1">
        <text>a beta-lactam + H2O = a substituted beta-amino acid</text>
        <dbReference type="Rhea" id="RHEA:20401"/>
        <dbReference type="ChEBI" id="CHEBI:15377"/>
        <dbReference type="ChEBI" id="CHEBI:35627"/>
        <dbReference type="ChEBI" id="CHEBI:140347"/>
        <dbReference type="EC" id="3.5.2.6"/>
    </reaction>
</comment>
<evidence type="ECO:0000313" key="13">
    <source>
        <dbReference type="Proteomes" id="UP001595803"/>
    </source>
</evidence>
<dbReference type="Gene3D" id="3.90.1310.10">
    <property type="entry name" value="Penicillin-binding protein 2a (Domain 2)"/>
    <property type="match status" value="1"/>
</dbReference>
<dbReference type="EMBL" id="JBHRZG010000024">
    <property type="protein sequence ID" value="MFC3834974.1"/>
    <property type="molecule type" value="Genomic_DNA"/>
</dbReference>
<dbReference type="RefSeq" id="WP_322472100.1">
    <property type="nucleotide sequence ID" value="NZ_JBHRZG010000024.1"/>
</dbReference>
<feature type="domain" description="Penicillin-binding protein dimerisation" evidence="11">
    <location>
        <begin position="85"/>
        <end position="255"/>
    </location>
</feature>
<evidence type="ECO:0000313" key="12">
    <source>
        <dbReference type="EMBL" id="MFC3834974.1"/>
    </source>
</evidence>
<dbReference type="InterPro" id="IPR012338">
    <property type="entry name" value="Beta-lactam/transpept-like"/>
</dbReference>
<dbReference type="InterPro" id="IPR005311">
    <property type="entry name" value="PBP_dimer"/>
</dbReference>
<dbReference type="Pfam" id="PF00905">
    <property type="entry name" value="Transpeptidase"/>
    <property type="match status" value="1"/>
</dbReference>
<keyword evidence="5" id="KW-0732">Signal</keyword>
<feature type="domain" description="Penicillin-binding protein transpeptidase" evidence="10">
    <location>
        <begin position="307"/>
        <end position="649"/>
    </location>
</feature>
<evidence type="ECO:0000256" key="8">
    <source>
        <dbReference type="ARBA" id="ARBA00023251"/>
    </source>
</evidence>
<evidence type="ECO:0000256" key="3">
    <source>
        <dbReference type="ARBA" id="ARBA00007898"/>
    </source>
</evidence>
<dbReference type="Gene3D" id="3.40.710.10">
    <property type="entry name" value="DD-peptidase/beta-lactamase superfamily"/>
    <property type="match status" value="1"/>
</dbReference>
<evidence type="ECO:0000256" key="2">
    <source>
        <dbReference type="ARBA" id="ARBA00004370"/>
    </source>
</evidence>
<comment type="subcellular location">
    <subcellularLocation>
        <location evidence="2">Membrane</location>
    </subcellularLocation>
</comment>
<evidence type="ECO:0000259" key="10">
    <source>
        <dbReference type="Pfam" id="PF00905"/>
    </source>
</evidence>
<dbReference type="PANTHER" id="PTHR30627:SF6">
    <property type="entry name" value="BETA-LACTAMASE YBXI-RELATED"/>
    <property type="match status" value="1"/>
</dbReference>
<sequence>MSRAGDALDRRDRLRRRASGRAGGASALSPVRARSNGAARVTWTALFFSVALGALGARLYQLQIVEHSQYAVQSTSNFQRDEVVRALRGEIRTRDGVLLATNRQAVDLVYTGRRDPEERALALPSWDKIVYLAGIAPEMIAAGRPIEPDRKTETEVILARNVPEKNLAALYEYTVLIPSLELRPRLERIYPQHKMAAHLLGYVQEATEAQVKDEGYTVGDLVGRAGLEYSLQKTLEGKNGLLRREVTATGRPQTERVIDPGQQGQDITLSIDSVLQRTAEQALRDSLKEVNAGRAKYKVPPETVARGAIIAIDPRTNEVLAMASSPTYDPNWFSRVPSPDPEARTKALTSNSVDAVMQNRAVQTFDSGSVFKPTSTLAFIEKWGNRTYNCAPSIRFGGPRYNWHRSGSLGNVDGKLAIAFSCNTWYYQAAIAADPITYANYLGRRAQELGFGRETGLELTGEKTGYIPSPEHFKETFAKANERRRAAGEEPLVYYPGQALSFAIGQDSLLVTPAQVTSALSTIVNLGVRRPLSLLHAVEGKPVRRPSERVPGNVKDFQLIKDGMAITTAGTTRWGTAQHVLGPNYFPVRTGGKTGTAENGVSFRKGYAYTNAWYEGYGPIGNGQTPNFLVVTFFQNGGEGSGPGLSAAAKMFGARWCVKLDERNHALPGQTPCTGELEQMHARIAKDAAKAKAAAQASTAPTPTTP</sequence>
<evidence type="ECO:0000256" key="7">
    <source>
        <dbReference type="ARBA" id="ARBA00023136"/>
    </source>
</evidence>
<reference evidence="13" key="1">
    <citation type="journal article" date="2019" name="Int. J. Syst. Evol. Microbiol.">
        <title>The Global Catalogue of Microorganisms (GCM) 10K type strain sequencing project: providing services to taxonomists for standard genome sequencing and annotation.</title>
        <authorList>
            <consortium name="The Broad Institute Genomics Platform"/>
            <consortium name="The Broad Institute Genome Sequencing Center for Infectious Disease"/>
            <person name="Wu L."/>
            <person name="Ma J."/>
        </authorList>
    </citation>
    <scope>NUCLEOTIDE SEQUENCE [LARGE SCALE GENOMIC DNA]</scope>
    <source>
        <strain evidence="13">CCTCC AB 2017081</strain>
    </source>
</reference>
<comment type="similarity">
    <text evidence="3">Belongs to the class-D beta-lactamase family.</text>
</comment>
<dbReference type="InterPro" id="IPR050515">
    <property type="entry name" value="Beta-lactam/transpept"/>
</dbReference>